<comment type="caution">
    <text evidence="1">The sequence shown here is derived from an EMBL/GenBank/DDBJ whole genome shotgun (WGS) entry which is preliminary data.</text>
</comment>
<name>A0ACB9RVM0_9MYRT</name>
<proteinExistence type="predicted"/>
<protein>
    <submittedName>
        <fullName evidence="1">Uncharacterized protein</fullName>
    </submittedName>
</protein>
<evidence type="ECO:0000313" key="2">
    <source>
        <dbReference type="Proteomes" id="UP001057402"/>
    </source>
</evidence>
<keyword evidence="2" id="KW-1185">Reference proteome</keyword>
<dbReference type="EMBL" id="CM042882">
    <property type="protein sequence ID" value="KAI4382487.1"/>
    <property type="molecule type" value="Genomic_DNA"/>
</dbReference>
<gene>
    <name evidence="1" type="ORF">MLD38_008445</name>
</gene>
<evidence type="ECO:0000313" key="1">
    <source>
        <dbReference type="EMBL" id="KAI4382487.1"/>
    </source>
</evidence>
<dbReference type="Proteomes" id="UP001057402">
    <property type="component" value="Chromosome 3"/>
</dbReference>
<organism evidence="1 2">
    <name type="scientific">Melastoma candidum</name>
    <dbReference type="NCBI Taxonomy" id="119954"/>
    <lineage>
        <taxon>Eukaryota</taxon>
        <taxon>Viridiplantae</taxon>
        <taxon>Streptophyta</taxon>
        <taxon>Embryophyta</taxon>
        <taxon>Tracheophyta</taxon>
        <taxon>Spermatophyta</taxon>
        <taxon>Magnoliopsida</taxon>
        <taxon>eudicotyledons</taxon>
        <taxon>Gunneridae</taxon>
        <taxon>Pentapetalae</taxon>
        <taxon>rosids</taxon>
        <taxon>malvids</taxon>
        <taxon>Myrtales</taxon>
        <taxon>Melastomataceae</taxon>
        <taxon>Melastomatoideae</taxon>
        <taxon>Melastomateae</taxon>
        <taxon>Melastoma</taxon>
    </lineage>
</organism>
<sequence>MLLLVEDCSVMDVVTCGGCQSAHAAAISRVACYAPVSRAERRLKTRLLLRGEQPEILTGYNLISTMYGVMRLVSSYCLKINLLEKRELSNWLLIPVLGLLLLAWYLESLAWDSDWGRLPWEVTDVVFRQDFDFNLGYCLEDISSGWRGALQESELTQNLKQNRREGY</sequence>
<reference evidence="2" key="1">
    <citation type="journal article" date="2023" name="Front. Plant Sci.">
        <title>Chromosomal-level genome assembly of Melastoma candidum provides insights into trichome evolution.</title>
        <authorList>
            <person name="Zhong Y."/>
            <person name="Wu W."/>
            <person name="Sun C."/>
            <person name="Zou P."/>
            <person name="Liu Y."/>
            <person name="Dai S."/>
            <person name="Zhou R."/>
        </authorList>
    </citation>
    <scope>NUCLEOTIDE SEQUENCE [LARGE SCALE GENOMIC DNA]</scope>
</reference>
<accession>A0ACB9RVM0</accession>